<evidence type="ECO:0000313" key="1">
    <source>
        <dbReference type="EMBL" id="WUS57622.1"/>
    </source>
</evidence>
<dbReference type="RefSeq" id="WP_329496720.1">
    <property type="nucleotide sequence ID" value="NZ_CP108460.1"/>
</dbReference>
<keyword evidence="2" id="KW-1185">Reference proteome</keyword>
<dbReference type="SUPFAM" id="SSF56059">
    <property type="entry name" value="Glutathione synthetase ATP-binding domain-like"/>
    <property type="match status" value="1"/>
</dbReference>
<evidence type="ECO:0008006" key="3">
    <source>
        <dbReference type="Google" id="ProtNLM"/>
    </source>
</evidence>
<protein>
    <recommendedName>
        <fullName evidence="3">Glutathionylspermidine synthase</fullName>
    </recommendedName>
</protein>
<evidence type="ECO:0000313" key="2">
    <source>
        <dbReference type="Proteomes" id="UP001432014"/>
    </source>
</evidence>
<reference evidence="1 2" key="1">
    <citation type="submission" date="2022-10" db="EMBL/GenBank/DDBJ databases">
        <title>The complete genomes of actinobacterial strains from the NBC collection.</title>
        <authorList>
            <person name="Joergensen T.S."/>
            <person name="Alvarez Arevalo M."/>
            <person name="Sterndorff E.B."/>
            <person name="Faurdal D."/>
            <person name="Vuksanovic O."/>
            <person name="Mourched A.-S."/>
            <person name="Charusanti P."/>
            <person name="Shaw S."/>
            <person name="Blin K."/>
            <person name="Weber T."/>
        </authorList>
    </citation>
    <scope>NUCLEOTIDE SEQUENCE [LARGE SCALE GENOMIC DNA]</scope>
    <source>
        <strain evidence="1 2">NBC_01247</strain>
    </source>
</reference>
<organism evidence="1 2">
    <name type="scientific">Kitasatospora herbaricolor</name>
    <dbReference type="NCBI Taxonomy" id="68217"/>
    <lineage>
        <taxon>Bacteria</taxon>
        <taxon>Bacillati</taxon>
        <taxon>Actinomycetota</taxon>
        <taxon>Actinomycetes</taxon>
        <taxon>Kitasatosporales</taxon>
        <taxon>Streptomycetaceae</taxon>
        <taxon>Kitasatospora</taxon>
    </lineage>
</organism>
<gene>
    <name evidence="1" type="ORF">OG469_20165</name>
</gene>
<proteinExistence type="predicted"/>
<dbReference type="EMBL" id="CP108482">
    <property type="protein sequence ID" value="WUS57622.1"/>
    <property type="molecule type" value="Genomic_DNA"/>
</dbReference>
<dbReference type="Proteomes" id="UP001432014">
    <property type="component" value="Chromosome"/>
</dbReference>
<name>A0ABZ1W9T7_9ACTN</name>
<sequence>MTDRMTRLFNQELARPGSPLLGIDLGSERFPELTGLGYRYLSRPMFFGEEEIRRFEADLLGVVDLLTSLPERLFDGDAERVCRALGVDPAKAALVGGFGKERPARFGRVDAYHDGESLKILEFNASSQTGGQEWVGPAAAALLEFEGFRSFAGRHGLHHLDTTALLAGALRAAGAAVAAPEPVVALIEGPGGMAAYGHAWRPLQRLLRAEGLECHLGEIGDLRVRGGKVLLGEVTVDVVYRLFDLDQVVGHPQGRELAEQLRDAHQDGRVALWSPLETDLNANKRWMAYLSDPRLRSHLSTEERKLVDRVLPWTRALTPGATAHGRELLELCRERREHLILKLDESFASQGITCGWLVDDRQWEQALRQAASVGAVVQERVVPRQEPVFDPVTGRTEPWDSCLGLYWMPSGFAGGGARLVPSGRPFTLEAEHKRLAGIYLYPDAVTPDAVTPHIVTPDIDDRTEES</sequence>
<accession>A0ABZ1W9T7</accession>